<name>A0A8K0JQV8_9TREE</name>
<proteinExistence type="predicted"/>
<evidence type="ECO:0000313" key="3">
    <source>
        <dbReference type="Proteomes" id="UP000812966"/>
    </source>
</evidence>
<dbReference type="Proteomes" id="UP000812966">
    <property type="component" value="Unassembled WGS sequence"/>
</dbReference>
<reference evidence="2" key="1">
    <citation type="submission" date="2020-04" db="EMBL/GenBank/DDBJ databases">
        <title>Analysis of mating type loci in Filobasidium floriforme.</title>
        <authorList>
            <person name="Nowrousian M."/>
        </authorList>
    </citation>
    <scope>NUCLEOTIDE SEQUENCE</scope>
    <source>
        <strain evidence="2">CBS 6242</strain>
    </source>
</reference>
<comment type="caution">
    <text evidence="2">The sequence shown here is derived from an EMBL/GenBank/DDBJ whole genome shotgun (WGS) entry which is preliminary data.</text>
</comment>
<dbReference type="AlphaFoldDB" id="A0A8K0JQV8"/>
<evidence type="ECO:0000313" key="2">
    <source>
        <dbReference type="EMBL" id="KAG7571078.1"/>
    </source>
</evidence>
<feature type="compositionally biased region" description="Basic and acidic residues" evidence="1">
    <location>
        <begin position="642"/>
        <end position="664"/>
    </location>
</feature>
<feature type="compositionally biased region" description="Basic and acidic residues" evidence="1">
    <location>
        <begin position="593"/>
        <end position="609"/>
    </location>
</feature>
<sequence>MSSKDTASGLSGQSFAPSVYVTTASGTHNQPTVDSEITRENVSDMPLIPAPKDVWALPAVQLSDFGDHVRIHNSQRCLSCGEPGEPVVFTRDTFALVLFKDGDTWLRPHVPQRETEEDAETALQDSLKGYLCHFHMSVFEATDAERLVEKGVSVKLKFGDLYILFVPVEGDDIYFEDTETHGEHELTGGSEQEITGIISSQTDQLAEIQSTEEASTYQGAGHWRELKAITHDVGPYDKLRCTLCSEPGYRFNPAGRPPKLVSLLYNDETKTWMRPYMSAAAGFSEMISPDVKCCGKDHRAKLESLVKATRGYGGFEHVKRSLPHASIGGLTVHLMTWESVHSLDLFETRHQASSGDLNLGLGFKVATLNFPAAPWDGRLVSTHDDGTGTSSFPDTKDWVVNIQLTYQSQLSLATWFCIINNVRLHSRITSLRRLLIPQKLPRSPHDFPHLPTYRTRHPAMGRPAGSKNKEKLDENGIPIPKKKKTKVVETGNDDDRRRIRSQAGSRAGGSVVGGAACPDDQQGKDGVRGEHEADKGGEKPSDEDGDGDESEEGGDDDEDDDEGARATRSAHAGGSMARRALTSEGKGKQRPVVQDDDRSQKGVGRDRGRTLTRSPQPERPARANPRPPSRTKSHNSGKSGKSRKEDGDNRYYESDGESRTSRLDKVEDQISQVLGLLKNIQAGQAEGSGQKRKRVVEDDDLDLDDPMDQWNVRIHGRGGLERRHRRETSPGGPLEMPDLSNNPDILWQTHSHTNFDWVEDDIFDLAAEFKFPPEDLVVLVNDEFGWGTETVNIEEGFFWMNEREDIVTRPKARGTLLKQKKLKFPMKGIPTPQVFVVAFGNLIVLCTASLQDHLEIRETIRGQSKLRPWHGDGGHVAGHWPSQTRLESQTLTRWYQLRSEPSNKKTLGVVQMTKDRMLMFEAEENKDKEAFKRLRRGIPDKFTHFSHQMEAVRALAKFAYNLIELSRSYNFELVLYYYAEYTSTVFKGR</sequence>
<accession>A0A8K0JQV8</accession>
<dbReference type="EMBL" id="JABELV010000012">
    <property type="protein sequence ID" value="KAG7571078.1"/>
    <property type="molecule type" value="Genomic_DNA"/>
</dbReference>
<keyword evidence="3" id="KW-1185">Reference proteome</keyword>
<feature type="region of interest" description="Disordered" evidence="1">
    <location>
        <begin position="440"/>
        <end position="664"/>
    </location>
</feature>
<protein>
    <submittedName>
        <fullName evidence="2">Uncharacterized protein</fullName>
    </submittedName>
</protein>
<organism evidence="2 3">
    <name type="scientific">Filobasidium floriforme</name>
    <dbReference type="NCBI Taxonomy" id="5210"/>
    <lineage>
        <taxon>Eukaryota</taxon>
        <taxon>Fungi</taxon>
        <taxon>Dikarya</taxon>
        <taxon>Basidiomycota</taxon>
        <taxon>Agaricomycotina</taxon>
        <taxon>Tremellomycetes</taxon>
        <taxon>Filobasidiales</taxon>
        <taxon>Filobasidiaceae</taxon>
        <taxon>Filobasidium</taxon>
    </lineage>
</organism>
<feature type="compositionally biased region" description="Acidic residues" evidence="1">
    <location>
        <begin position="543"/>
        <end position="562"/>
    </location>
</feature>
<gene>
    <name evidence="2" type="ORF">FFLO_01042</name>
</gene>
<feature type="compositionally biased region" description="Basic and acidic residues" evidence="1">
    <location>
        <begin position="521"/>
        <end position="542"/>
    </location>
</feature>
<evidence type="ECO:0000256" key="1">
    <source>
        <dbReference type="SAM" id="MobiDB-lite"/>
    </source>
</evidence>